<organism evidence="2 3">
    <name type="scientific">Acetomicrobium mobile (strain ATCC BAA-54 / DSM 13181 / JCM 12221 / NGA)</name>
    <name type="common">Anaerobaculum mobile</name>
    <dbReference type="NCBI Taxonomy" id="891968"/>
    <lineage>
        <taxon>Bacteria</taxon>
        <taxon>Thermotogati</taxon>
        <taxon>Synergistota</taxon>
        <taxon>Synergistia</taxon>
        <taxon>Synergistales</taxon>
        <taxon>Acetomicrobiaceae</taxon>
        <taxon>Acetomicrobium</taxon>
    </lineage>
</organism>
<dbReference type="InterPro" id="IPR029063">
    <property type="entry name" value="SAM-dependent_MTases_sf"/>
</dbReference>
<evidence type="ECO:0000313" key="3">
    <source>
        <dbReference type="Proteomes" id="UP000006061"/>
    </source>
</evidence>
<dbReference type="GO" id="GO:0032259">
    <property type="term" value="P:methylation"/>
    <property type="evidence" value="ECO:0007669"/>
    <property type="project" value="UniProtKB-KW"/>
</dbReference>
<dbReference type="EMBL" id="CP003198">
    <property type="protein sequence ID" value="AFM21184.1"/>
    <property type="molecule type" value="Genomic_DNA"/>
</dbReference>
<sequence length="360" mass="41131">MESIRELEEEFLDMEEKLNSAKEIIVFGASSGGKKVKAYLEREMKLRVHCFVDNDPEKWDRSIDDVPIISPSRLLALYSTFANPLICIASDWAKDIAYKLRDMGFKDYINLTYWVEERHYYDQEKLTSHLDELEEVYNHLDDDLSKKTFLSIIEYRKSLDPVCLRVSEYDQYCHPSIDFAGCKVLFDVGAWTGDTAIKFAKLIDGNGKIVAFEPTPHSMADLCKNIHDEGLENKVIPVAAGVSDRNGYAWIQLAQHSSSNCISSTGSVLVNITTIDDFCNEVKMVPDFIKMDIEGSEMAALRGATNTIVKYGPGLQVCIYHRCEDLWEIPLFLKELRPDYKLYLGHHTQNLCETVLYVMC</sequence>
<evidence type="ECO:0000313" key="2">
    <source>
        <dbReference type="EMBL" id="AFM21184.1"/>
    </source>
</evidence>
<dbReference type="KEGG" id="amo:Anamo_0530"/>
<protein>
    <submittedName>
        <fullName evidence="2">Methyltransferase, FkbM family</fullName>
    </submittedName>
</protein>
<dbReference type="NCBIfam" id="TIGR01444">
    <property type="entry name" value="fkbM_fam"/>
    <property type="match status" value="1"/>
</dbReference>
<dbReference type="Gene3D" id="3.40.50.150">
    <property type="entry name" value="Vaccinia Virus protein VP39"/>
    <property type="match status" value="1"/>
</dbReference>
<gene>
    <name evidence="2" type="ordered locus">Anamo_0530</name>
</gene>
<dbReference type="SUPFAM" id="SSF53335">
    <property type="entry name" value="S-adenosyl-L-methionine-dependent methyltransferases"/>
    <property type="match status" value="1"/>
</dbReference>
<dbReference type="InterPro" id="IPR052514">
    <property type="entry name" value="SAM-dependent_MTase"/>
</dbReference>
<dbReference type="Proteomes" id="UP000006061">
    <property type="component" value="Chromosome"/>
</dbReference>
<dbReference type="InterPro" id="IPR006342">
    <property type="entry name" value="FkbM_mtfrase"/>
</dbReference>
<dbReference type="PANTHER" id="PTHR34203:SF15">
    <property type="entry name" value="SLL1173 PROTEIN"/>
    <property type="match status" value="1"/>
</dbReference>
<keyword evidence="2" id="KW-0808">Transferase</keyword>
<dbReference type="HOGENOM" id="CLU_048284_0_0_0"/>
<dbReference type="AlphaFoldDB" id="I4BV77"/>
<dbReference type="STRING" id="891968.Anamo_0530"/>
<dbReference type="eggNOG" id="COG1086">
    <property type="taxonomic scope" value="Bacteria"/>
</dbReference>
<keyword evidence="3" id="KW-1185">Reference proteome</keyword>
<evidence type="ECO:0000259" key="1">
    <source>
        <dbReference type="Pfam" id="PF05050"/>
    </source>
</evidence>
<dbReference type="GO" id="GO:0008168">
    <property type="term" value="F:methyltransferase activity"/>
    <property type="evidence" value="ECO:0007669"/>
    <property type="project" value="UniProtKB-KW"/>
</dbReference>
<keyword evidence="2" id="KW-0489">Methyltransferase</keyword>
<name>I4BV77_ACEMN</name>
<reference evidence="3" key="1">
    <citation type="journal article" date="2013" name="Stand. Genomic Sci.">
        <title>Complete genome sequence of the moderate thermophile Anaerobaculum mobile type strain (NGA(T)).</title>
        <authorList>
            <person name="Mavromatis K."/>
            <person name="Stackebrandt E."/>
            <person name="Held B."/>
            <person name="Lapidus A."/>
            <person name="Nolan M."/>
            <person name="Lucas S."/>
            <person name="Hammon N."/>
            <person name="Deshpande S."/>
            <person name="Cheng J.F."/>
            <person name="Tapia R."/>
            <person name="Goodwin L.A."/>
            <person name="Pitluck S."/>
            <person name="Liolios K."/>
            <person name="Pagani I."/>
            <person name="Ivanova N."/>
            <person name="Mikhailova N."/>
            <person name="Huntemann M."/>
            <person name="Pati A."/>
            <person name="Chen A."/>
            <person name="Palaniappan K."/>
            <person name="Land M."/>
            <person name="Rohde M."/>
            <person name="Spring S."/>
            <person name="Goker M."/>
            <person name="Woyke T."/>
            <person name="Detter J.C."/>
            <person name="Bristow J."/>
            <person name="Eisen J.A."/>
            <person name="Markowitz V."/>
            <person name="Hugenholtz P."/>
            <person name="Klenk H.P."/>
            <person name="Kyrpides N.C."/>
        </authorList>
    </citation>
    <scope>NUCLEOTIDE SEQUENCE</scope>
    <source>
        <strain evidence="3">ATCC BAA-54 / DSM 13181 / NGA</strain>
    </source>
</reference>
<accession>I4BV77</accession>
<dbReference type="Gene3D" id="3.40.50.720">
    <property type="entry name" value="NAD(P)-binding Rossmann-like Domain"/>
    <property type="match status" value="1"/>
</dbReference>
<dbReference type="Pfam" id="PF05050">
    <property type="entry name" value="Methyltransf_21"/>
    <property type="match status" value="1"/>
</dbReference>
<proteinExistence type="predicted"/>
<dbReference type="PANTHER" id="PTHR34203">
    <property type="entry name" value="METHYLTRANSFERASE, FKBM FAMILY PROTEIN"/>
    <property type="match status" value="1"/>
</dbReference>
<feature type="domain" description="Methyltransferase FkbM" evidence="1">
    <location>
        <begin position="187"/>
        <end position="318"/>
    </location>
</feature>